<evidence type="ECO:0000313" key="1">
    <source>
        <dbReference type="EMBL" id="CAL4075785.1"/>
    </source>
</evidence>
<evidence type="ECO:0000313" key="2">
    <source>
        <dbReference type="Proteomes" id="UP001497623"/>
    </source>
</evidence>
<comment type="caution">
    <text evidence="1">The sequence shown here is derived from an EMBL/GenBank/DDBJ whole genome shotgun (WGS) entry which is preliminary data.</text>
</comment>
<gene>
    <name evidence="1" type="ORF">MNOR_LOCUS9936</name>
</gene>
<accession>A0AAV2Q8N6</accession>
<name>A0AAV2Q8N6_MEGNR</name>
<sequence>IHSSCRIDSTCLSVPYQRAWIIVIISDIMDYQYQMDLTQQKQIMHCDENMHRYFVDMNSDTLNGNIFSDNQIPAVTQIMDVNMDDMEDSEVFEIIKATSPFGEPDYSKFHSKALGIELSMANSKQADAVADKELVDYEADVCDVKNQNWTFTNVDSNACACLSEIRDDLSMLTDDELIKALEMEEVGEDCGAIEGRSVHVHVQNKSVVAQKTRTMSQMQLFDKTTNSLFNPSNEMDLLPNEIMDEDEDVFEHSDVKCHKSQKMFEHDDMMMRRYETVFVKTEDTQTLRSCMSQGNEDTPYLRETVNSITQVEQYRQNVQSVSLQTDVMYRKRKIGVIDHNHYYNYPND</sequence>
<dbReference type="EMBL" id="CAXKWB010004913">
    <property type="protein sequence ID" value="CAL4075785.1"/>
    <property type="molecule type" value="Genomic_DNA"/>
</dbReference>
<protein>
    <submittedName>
        <fullName evidence="1">Uncharacterized protein</fullName>
    </submittedName>
</protein>
<organism evidence="1 2">
    <name type="scientific">Meganyctiphanes norvegica</name>
    <name type="common">Northern krill</name>
    <name type="synonym">Thysanopoda norvegica</name>
    <dbReference type="NCBI Taxonomy" id="48144"/>
    <lineage>
        <taxon>Eukaryota</taxon>
        <taxon>Metazoa</taxon>
        <taxon>Ecdysozoa</taxon>
        <taxon>Arthropoda</taxon>
        <taxon>Crustacea</taxon>
        <taxon>Multicrustacea</taxon>
        <taxon>Malacostraca</taxon>
        <taxon>Eumalacostraca</taxon>
        <taxon>Eucarida</taxon>
        <taxon>Euphausiacea</taxon>
        <taxon>Euphausiidae</taxon>
        <taxon>Meganyctiphanes</taxon>
    </lineage>
</organism>
<dbReference type="Proteomes" id="UP001497623">
    <property type="component" value="Unassembled WGS sequence"/>
</dbReference>
<proteinExistence type="predicted"/>
<dbReference type="AlphaFoldDB" id="A0AAV2Q8N6"/>
<reference evidence="1 2" key="1">
    <citation type="submission" date="2024-05" db="EMBL/GenBank/DDBJ databases">
        <authorList>
            <person name="Wallberg A."/>
        </authorList>
    </citation>
    <scope>NUCLEOTIDE SEQUENCE [LARGE SCALE GENOMIC DNA]</scope>
</reference>
<keyword evidence="2" id="KW-1185">Reference proteome</keyword>
<feature type="non-terminal residue" evidence="1">
    <location>
        <position position="1"/>
    </location>
</feature>